<dbReference type="NCBIfam" id="TIGR00879">
    <property type="entry name" value="SP"/>
    <property type="match status" value="1"/>
</dbReference>
<dbReference type="GO" id="GO:0055056">
    <property type="term" value="F:D-glucose transmembrane transporter activity"/>
    <property type="evidence" value="ECO:0007669"/>
    <property type="project" value="UniProtKB-ARBA"/>
</dbReference>
<feature type="transmembrane region" description="Helical" evidence="10">
    <location>
        <begin position="355"/>
        <end position="377"/>
    </location>
</feature>
<evidence type="ECO:0000256" key="5">
    <source>
        <dbReference type="ARBA" id="ARBA00022692"/>
    </source>
</evidence>
<sequence>MSQPATHADAASSSQTENTPTHEIQEKYENQEELPEDLEKDEQHSNHELAKKPMSAYIGVCFMCVLIAFGGFVFGFDTGTISGFVNMTDFKRRFGQQRSDGTHYFSNVRTGLIIAMFNAGCAVGAIFLSKAADLWGRRLAIMMAMVIYIVGIIVQISSTDKWYQIMIGRIFTGLAVGTLSVVCPLFISETSPKHLRGTLVCCFQLMITMGIFLGYCTTYGTKQSYSDSRQWRIPLGLCFAWALFLAGGMIDMPESPRYLIGKDKIEKAKASLAKTNKVSEEDPALLKEARLIQAGVERERLAGKAGWMTLITGKPRIFERVVVGALCQALQQLTGNNYFFYYSTTIFQAIGLDDSFQTSIIIGVINFASTFLGIYLIEKLGRRQCLLVGSVGMSICFLIYSLIGTQSLYIDGPDGPTRQPSGRALIFITCLFVFIFASTWAGGVYSIVSELYPLKVRSKAIGVASAANWIFGFLISFFTSFITQAIHFYYGFVFFGCLLFSIFFVYFMVYETKGLSLEDVDELYQSGIPAWKSSKWTPPSEEEMATSTGYAAYSKPQNEHVNDDELVQSNSN</sequence>
<evidence type="ECO:0000256" key="10">
    <source>
        <dbReference type="SAM" id="Phobius"/>
    </source>
</evidence>
<keyword evidence="7 10" id="KW-0472">Membrane</keyword>
<proteinExistence type="inferred from homology"/>
<evidence type="ECO:0000256" key="1">
    <source>
        <dbReference type="ARBA" id="ARBA00004141"/>
    </source>
</evidence>
<dbReference type="AlphaFoldDB" id="A0A8X7TDQ1"/>
<dbReference type="PANTHER" id="PTHR48022:SF75">
    <property type="entry name" value="GALACTOSE TRANSPORTER-RELATED"/>
    <property type="match status" value="1"/>
</dbReference>
<feature type="compositionally biased region" description="Polar residues" evidence="9">
    <location>
        <begin position="1"/>
        <end position="22"/>
    </location>
</feature>
<dbReference type="InterPro" id="IPR003663">
    <property type="entry name" value="Sugar/inositol_transpt"/>
</dbReference>
<reference evidence="12" key="1">
    <citation type="submission" date="2020-03" db="EMBL/GenBank/DDBJ databases">
        <title>FDA dAtabase for Regulatory Grade micrObial Sequences (FDA-ARGOS): Supporting development and validation of Infectious Disease Dx tests.</title>
        <authorList>
            <person name="Campos J."/>
            <person name="Goldberg B."/>
            <person name="Tallon L."/>
            <person name="Sadzewicz L."/>
            <person name="Vavikolanu K."/>
            <person name="Mehta A."/>
            <person name="Aluvathingal J."/>
            <person name="Nadendla S."/>
            <person name="Nandy P."/>
            <person name="Geyer C."/>
            <person name="Yan Y."/>
            <person name="Sichtig H."/>
        </authorList>
    </citation>
    <scope>NUCLEOTIDE SEQUENCE [LARGE SCALE GENOMIC DNA]</scope>
    <source>
        <strain evidence="12">FDAARGOS_652</strain>
    </source>
</reference>
<feature type="transmembrane region" description="Helical" evidence="10">
    <location>
        <begin position="108"/>
        <end position="127"/>
    </location>
</feature>
<evidence type="ECO:0000313" key="13">
    <source>
        <dbReference type="Proteomes" id="UP000590412"/>
    </source>
</evidence>
<keyword evidence="5 10" id="KW-0812">Transmembrane</keyword>
<keyword evidence="3 8" id="KW-0813">Transport</keyword>
<dbReference type="PROSITE" id="PS00216">
    <property type="entry name" value="SUGAR_TRANSPORT_1"/>
    <property type="match status" value="2"/>
</dbReference>
<dbReference type="GO" id="GO:0005886">
    <property type="term" value="C:plasma membrane"/>
    <property type="evidence" value="ECO:0007669"/>
    <property type="project" value="TreeGrafter"/>
</dbReference>
<feature type="transmembrane region" description="Helical" evidence="10">
    <location>
        <begin position="56"/>
        <end position="76"/>
    </location>
</feature>
<feature type="region of interest" description="Disordered" evidence="9">
    <location>
        <begin position="532"/>
        <end position="572"/>
    </location>
</feature>
<name>A0A8X7TDQ1_CANPA</name>
<comment type="similarity">
    <text evidence="2 8">Belongs to the major facilitator superfamily. Sugar transporter (TC 2.A.1.1) family.</text>
</comment>
<feature type="transmembrane region" description="Helical" evidence="10">
    <location>
        <begin position="488"/>
        <end position="509"/>
    </location>
</feature>
<dbReference type="InterPro" id="IPR036259">
    <property type="entry name" value="MFS_trans_sf"/>
</dbReference>
<feature type="transmembrane region" description="Helical" evidence="10">
    <location>
        <begin position="460"/>
        <end position="482"/>
    </location>
</feature>
<dbReference type="Proteomes" id="UP000590412">
    <property type="component" value="Unassembled WGS sequence"/>
</dbReference>
<accession>A0A8X7TDQ1</accession>
<dbReference type="SUPFAM" id="SSF103473">
    <property type="entry name" value="MFS general substrate transporter"/>
    <property type="match status" value="1"/>
</dbReference>
<dbReference type="EMBL" id="JABWAB010000001">
    <property type="protein sequence ID" value="KAF6059702.1"/>
    <property type="molecule type" value="Genomic_DNA"/>
</dbReference>
<dbReference type="FunFam" id="1.20.1250.20:FF:000044">
    <property type="entry name" value="Hexose transporter Hxt3p"/>
    <property type="match status" value="1"/>
</dbReference>
<dbReference type="OrthoDB" id="5141738at2759"/>
<protein>
    <submittedName>
        <fullName evidence="12">High-affinity hexose transporter HXT6</fullName>
    </submittedName>
</protein>
<feature type="transmembrane region" description="Helical" evidence="10">
    <location>
        <begin position="139"/>
        <end position="156"/>
    </location>
</feature>
<evidence type="ECO:0000256" key="9">
    <source>
        <dbReference type="SAM" id="MobiDB-lite"/>
    </source>
</evidence>
<dbReference type="InterPro" id="IPR050360">
    <property type="entry name" value="MFS_Sugar_Transporters"/>
</dbReference>
<keyword evidence="4" id="KW-0762">Sugar transport</keyword>
<dbReference type="InterPro" id="IPR005829">
    <property type="entry name" value="Sugar_transporter_CS"/>
</dbReference>
<comment type="caution">
    <text evidence="12">The sequence shown here is derived from an EMBL/GenBank/DDBJ whole genome shotgun (WGS) entry which is preliminary data.</text>
</comment>
<feature type="transmembrane region" description="Helical" evidence="10">
    <location>
        <begin position="162"/>
        <end position="187"/>
    </location>
</feature>
<evidence type="ECO:0000259" key="11">
    <source>
        <dbReference type="PROSITE" id="PS50850"/>
    </source>
</evidence>
<organism evidence="12 13">
    <name type="scientific">Candida parapsilosis</name>
    <name type="common">Yeast</name>
    <dbReference type="NCBI Taxonomy" id="5480"/>
    <lineage>
        <taxon>Eukaryota</taxon>
        <taxon>Fungi</taxon>
        <taxon>Dikarya</taxon>
        <taxon>Ascomycota</taxon>
        <taxon>Saccharomycotina</taxon>
        <taxon>Pichiomycetes</taxon>
        <taxon>Debaryomycetaceae</taxon>
        <taxon>Candida/Lodderomyces clade</taxon>
        <taxon>Candida</taxon>
    </lineage>
</organism>
<dbReference type="PROSITE" id="PS00217">
    <property type="entry name" value="SUGAR_TRANSPORT_2"/>
    <property type="match status" value="1"/>
</dbReference>
<feature type="compositionally biased region" description="Acidic residues" evidence="9">
    <location>
        <begin position="31"/>
        <end position="40"/>
    </location>
</feature>
<feature type="domain" description="Major facilitator superfamily (MFS) profile" evidence="11">
    <location>
        <begin position="63"/>
        <end position="513"/>
    </location>
</feature>
<evidence type="ECO:0000256" key="2">
    <source>
        <dbReference type="ARBA" id="ARBA00010992"/>
    </source>
</evidence>
<evidence type="ECO:0000256" key="7">
    <source>
        <dbReference type="ARBA" id="ARBA00023136"/>
    </source>
</evidence>
<dbReference type="Gene3D" id="1.20.1250.20">
    <property type="entry name" value="MFS general substrate transporter like domains"/>
    <property type="match status" value="1"/>
</dbReference>
<dbReference type="GO" id="GO:0005351">
    <property type="term" value="F:carbohydrate:proton symporter activity"/>
    <property type="evidence" value="ECO:0007669"/>
    <property type="project" value="TreeGrafter"/>
</dbReference>
<evidence type="ECO:0000313" key="12">
    <source>
        <dbReference type="EMBL" id="KAF6059702.1"/>
    </source>
</evidence>
<evidence type="ECO:0000256" key="8">
    <source>
        <dbReference type="RuleBase" id="RU003346"/>
    </source>
</evidence>
<dbReference type="PROSITE" id="PS50850">
    <property type="entry name" value="MFS"/>
    <property type="match status" value="1"/>
</dbReference>
<evidence type="ECO:0000256" key="6">
    <source>
        <dbReference type="ARBA" id="ARBA00022989"/>
    </source>
</evidence>
<dbReference type="CDD" id="cd17356">
    <property type="entry name" value="MFS_HXT"/>
    <property type="match status" value="1"/>
</dbReference>
<dbReference type="Pfam" id="PF00083">
    <property type="entry name" value="Sugar_tr"/>
    <property type="match status" value="1"/>
</dbReference>
<dbReference type="PRINTS" id="PR00171">
    <property type="entry name" value="SUGRTRNSPORT"/>
</dbReference>
<dbReference type="InterPro" id="IPR020846">
    <property type="entry name" value="MFS_dom"/>
</dbReference>
<keyword evidence="6 10" id="KW-1133">Transmembrane helix</keyword>
<comment type="subcellular location">
    <subcellularLocation>
        <location evidence="1">Membrane</location>
        <topology evidence="1">Multi-pass membrane protein</topology>
    </subcellularLocation>
</comment>
<evidence type="ECO:0000256" key="4">
    <source>
        <dbReference type="ARBA" id="ARBA00022597"/>
    </source>
</evidence>
<evidence type="ECO:0000256" key="3">
    <source>
        <dbReference type="ARBA" id="ARBA00022448"/>
    </source>
</evidence>
<dbReference type="InterPro" id="IPR005828">
    <property type="entry name" value="MFS_sugar_transport-like"/>
</dbReference>
<dbReference type="PANTHER" id="PTHR48022">
    <property type="entry name" value="PLASTIDIC GLUCOSE TRANSPORTER 4"/>
    <property type="match status" value="1"/>
</dbReference>
<feature type="transmembrane region" description="Helical" evidence="10">
    <location>
        <begin position="199"/>
        <end position="221"/>
    </location>
</feature>
<feature type="transmembrane region" description="Helical" evidence="10">
    <location>
        <begin position="384"/>
        <end position="404"/>
    </location>
</feature>
<feature type="region of interest" description="Disordered" evidence="9">
    <location>
        <begin position="1"/>
        <end position="46"/>
    </location>
</feature>
<feature type="transmembrane region" description="Helical" evidence="10">
    <location>
        <begin position="233"/>
        <end position="252"/>
    </location>
</feature>
<gene>
    <name evidence="12" type="primary">HXT6</name>
    <name evidence="12" type="ORF">FOB60_001284</name>
</gene>
<feature type="transmembrane region" description="Helical" evidence="10">
    <location>
        <begin position="424"/>
        <end position="448"/>
    </location>
</feature>